<dbReference type="SMART" id="SM00338">
    <property type="entry name" value="BRLZ"/>
    <property type="match status" value="1"/>
</dbReference>
<dbReference type="InterPro" id="IPR046347">
    <property type="entry name" value="bZIP_sf"/>
</dbReference>
<evidence type="ECO:0000259" key="3">
    <source>
        <dbReference type="PROSITE" id="PS00036"/>
    </source>
</evidence>
<protein>
    <recommendedName>
        <fullName evidence="3">BZIP domain-containing protein</fullName>
    </recommendedName>
</protein>
<feature type="domain" description="BZIP" evidence="3">
    <location>
        <begin position="156"/>
        <end position="169"/>
    </location>
</feature>
<sequence>MMQQQQQQRSNPGDWAPFLAALAGADPQQIAPILAAILPKPNGGAAAAGQDAEGRAGIAGLRAAAQAQGGEGSAEGAPAFTELAGRVFPGKPEGDAAASASAPKEAMQIDTASLLPLLQLTQPHLSLGGDAGHQSAGDSGQAGLSQAGGGVAKCAKEKNRAAQRRFRERQKGLISALKEREETLSKQCEEQKRLIETMQKEIQVLKEIIHSKDPK</sequence>
<gene>
    <name evidence="4" type="ORF">COCSUDRAFT_32175</name>
</gene>
<dbReference type="PROSITE" id="PS00036">
    <property type="entry name" value="BZIP_BASIC"/>
    <property type="match status" value="1"/>
</dbReference>
<proteinExistence type="predicted"/>
<dbReference type="RefSeq" id="XP_005651015.1">
    <property type="nucleotide sequence ID" value="XM_005650958.1"/>
</dbReference>
<evidence type="ECO:0000256" key="1">
    <source>
        <dbReference type="SAM" id="Coils"/>
    </source>
</evidence>
<dbReference type="EMBL" id="AGSI01000002">
    <property type="protein sequence ID" value="EIE26471.1"/>
    <property type="molecule type" value="Genomic_DNA"/>
</dbReference>
<evidence type="ECO:0000313" key="5">
    <source>
        <dbReference type="Proteomes" id="UP000007264"/>
    </source>
</evidence>
<dbReference type="Proteomes" id="UP000007264">
    <property type="component" value="Unassembled WGS sequence"/>
</dbReference>
<dbReference type="OrthoDB" id="551620at2759"/>
<name>I0Z752_COCSC</name>
<keyword evidence="5" id="KW-1185">Reference proteome</keyword>
<comment type="caution">
    <text evidence="4">The sequence shown here is derived from an EMBL/GenBank/DDBJ whole genome shotgun (WGS) entry which is preliminary data.</text>
</comment>
<dbReference type="GeneID" id="17044481"/>
<feature type="compositionally biased region" description="Low complexity" evidence="2">
    <location>
        <begin position="134"/>
        <end position="145"/>
    </location>
</feature>
<dbReference type="Gene3D" id="1.20.5.170">
    <property type="match status" value="1"/>
</dbReference>
<dbReference type="SUPFAM" id="SSF57959">
    <property type="entry name" value="Leucine zipper domain"/>
    <property type="match status" value="1"/>
</dbReference>
<dbReference type="GO" id="GO:0003700">
    <property type="term" value="F:DNA-binding transcription factor activity"/>
    <property type="evidence" value="ECO:0007669"/>
    <property type="project" value="InterPro"/>
</dbReference>
<feature type="region of interest" description="Disordered" evidence="2">
    <location>
        <begin position="126"/>
        <end position="167"/>
    </location>
</feature>
<keyword evidence="1" id="KW-0175">Coiled coil</keyword>
<feature type="region of interest" description="Disordered" evidence="2">
    <location>
        <begin position="85"/>
        <end position="104"/>
    </location>
</feature>
<accession>I0Z752</accession>
<dbReference type="AlphaFoldDB" id="I0Z752"/>
<dbReference type="CDD" id="cd14686">
    <property type="entry name" value="bZIP"/>
    <property type="match status" value="1"/>
</dbReference>
<evidence type="ECO:0000313" key="4">
    <source>
        <dbReference type="EMBL" id="EIE26471.1"/>
    </source>
</evidence>
<evidence type="ECO:0000256" key="2">
    <source>
        <dbReference type="SAM" id="MobiDB-lite"/>
    </source>
</evidence>
<organism evidence="4 5">
    <name type="scientific">Coccomyxa subellipsoidea (strain C-169)</name>
    <name type="common">Green microalga</name>
    <dbReference type="NCBI Taxonomy" id="574566"/>
    <lineage>
        <taxon>Eukaryota</taxon>
        <taxon>Viridiplantae</taxon>
        <taxon>Chlorophyta</taxon>
        <taxon>core chlorophytes</taxon>
        <taxon>Trebouxiophyceae</taxon>
        <taxon>Trebouxiophyceae incertae sedis</taxon>
        <taxon>Coccomyxaceae</taxon>
        <taxon>Coccomyxa</taxon>
        <taxon>Coccomyxa subellipsoidea</taxon>
    </lineage>
</organism>
<dbReference type="KEGG" id="csl:COCSUDRAFT_32175"/>
<feature type="coiled-coil region" evidence="1">
    <location>
        <begin position="174"/>
        <end position="208"/>
    </location>
</feature>
<dbReference type="InterPro" id="IPR004827">
    <property type="entry name" value="bZIP"/>
</dbReference>
<reference evidence="4 5" key="1">
    <citation type="journal article" date="2012" name="Genome Biol.">
        <title>The genome of the polar eukaryotic microalga coccomyxa subellipsoidea reveals traits of cold adaptation.</title>
        <authorList>
            <person name="Blanc G."/>
            <person name="Agarkova I."/>
            <person name="Grimwood J."/>
            <person name="Kuo A."/>
            <person name="Brueggeman A."/>
            <person name="Dunigan D."/>
            <person name="Gurnon J."/>
            <person name="Ladunga I."/>
            <person name="Lindquist E."/>
            <person name="Lucas S."/>
            <person name="Pangilinan J."/>
            <person name="Proschold T."/>
            <person name="Salamov A."/>
            <person name="Schmutz J."/>
            <person name="Weeks D."/>
            <person name="Yamada T."/>
            <person name="Claverie J.M."/>
            <person name="Grigoriev I."/>
            <person name="Van Etten J."/>
            <person name="Lomsadze A."/>
            <person name="Borodovsky M."/>
        </authorList>
    </citation>
    <scope>NUCLEOTIDE SEQUENCE [LARGE SCALE GENOMIC DNA]</scope>
    <source>
        <strain evidence="4 5">C-169</strain>
    </source>
</reference>